<keyword evidence="4" id="KW-0410">Iron transport</keyword>
<comment type="caution">
    <text evidence="16">The sequence shown here is derived from an EMBL/GenBank/DDBJ whole genome shotgun (WGS) entry which is preliminary data.</text>
</comment>
<dbReference type="PANTHER" id="PTHR32552">
    <property type="entry name" value="FERRICHROME IRON RECEPTOR-RELATED"/>
    <property type="match status" value="1"/>
</dbReference>
<dbReference type="PANTHER" id="PTHR32552:SF81">
    <property type="entry name" value="TONB-DEPENDENT OUTER MEMBRANE RECEPTOR"/>
    <property type="match status" value="1"/>
</dbReference>
<evidence type="ECO:0000256" key="11">
    <source>
        <dbReference type="PROSITE-ProRule" id="PRU01360"/>
    </source>
</evidence>
<evidence type="ECO:0000256" key="12">
    <source>
        <dbReference type="RuleBase" id="RU003357"/>
    </source>
</evidence>
<dbReference type="CDD" id="cd01347">
    <property type="entry name" value="ligand_gated_channel"/>
    <property type="match status" value="1"/>
</dbReference>
<evidence type="ECO:0000256" key="5">
    <source>
        <dbReference type="ARBA" id="ARBA00022692"/>
    </source>
</evidence>
<sequence>MMRGRISWSVAALMATQMCDPALAQDDAEGLADIIVTARKVSENIQNSPVAVTAITAGELTARGITSVNELARSVPNLNITQGIAGGSSANAAIFIRGIGQRDFIPTVDPGVGVYRDGVYLGRSVGANLDFTDIERIEVIRGPQGTLYGKNTIGGAVNIITRRPSFAFTAEGRLTLGERDRFDLDATVSGPIIADRLAAKISAASRSADGYVTRITDGLKLANTNRQMLKGELLWKPAETLEVLLSVDGMRQRQESTPGYVLLIDQVNPNTGAATIIGQWNALVAPRLGVEPLTNATGATGSPYRIKGTSASYDDVDSWGAAVTVDWDLGNAQLRSITAYRDLQSRFSSPIQPIFSNINDIDQNQFSQELQLTGKAFGDRFDWLVGLYYFEENAAALSGARLWTGLVITVPNAAACQSGRGVVCVDFNSDNDLDTEGKSYAAFAQGTYRLTDRLSLTGGLRYTYEKKNFSILATQLQINRIAAQGSARDSWDDFSPMASLNYQATDDVLLYAKVARGFKSGGFNGRPNNTQAVQPVDPETVLSYEAGAKLELWDKRLRLNLAGFTNDYKNFQEVVSITDPNFGLLSIVENVGKLKTQGVEAEVTFRPVPALTLFGSLGYTDAQYKEIRAGAPFGLEDRPVQVPEWTTSLGAQVTKDVGNAAQLRLRADWSYNSGYENYLNNVKAGATDTSFRDGLATKSFNIVNVRATYAYQSNAADWDISVYARNLLNETYLVTAGYNSGSGNGSGVVNPPREIGLQLTVRY</sequence>
<name>A0A437JA24_9SPHN</name>
<keyword evidence="16" id="KW-0675">Receptor</keyword>
<evidence type="ECO:0000256" key="13">
    <source>
        <dbReference type="SAM" id="SignalP"/>
    </source>
</evidence>
<dbReference type="Proteomes" id="UP000282977">
    <property type="component" value="Unassembled WGS sequence"/>
</dbReference>
<feature type="domain" description="TonB-dependent receptor-like beta-barrel" evidence="14">
    <location>
        <begin position="298"/>
        <end position="727"/>
    </location>
</feature>
<evidence type="ECO:0000259" key="14">
    <source>
        <dbReference type="Pfam" id="PF00593"/>
    </source>
</evidence>
<dbReference type="InterPro" id="IPR039426">
    <property type="entry name" value="TonB-dep_rcpt-like"/>
</dbReference>
<dbReference type="SUPFAM" id="SSF56935">
    <property type="entry name" value="Porins"/>
    <property type="match status" value="1"/>
</dbReference>
<dbReference type="Gene3D" id="2.40.170.20">
    <property type="entry name" value="TonB-dependent receptor, beta-barrel domain"/>
    <property type="match status" value="1"/>
</dbReference>
<reference evidence="16 17" key="1">
    <citation type="submission" date="2019-01" db="EMBL/GenBank/DDBJ databases">
        <authorList>
            <person name="Chen W.-M."/>
        </authorList>
    </citation>
    <scope>NUCLEOTIDE SEQUENCE [LARGE SCALE GENOMIC DNA]</scope>
    <source>
        <strain evidence="16 17">TLA-22</strain>
    </source>
</reference>
<dbReference type="Pfam" id="PF07715">
    <property type="entry name" value="Plug"/>
    <property type="match status" value="1"/>
</dbReference>
<dbReference type="InterPro" id="IPR012910">
    <property type="entry name" value="Plug_dom"/>
</dbReference>
<dbReference type="Pfam" id="PF00593">
    <property type="entry name" value="TonB_dep_Rec_b-barrel"/>
    <property type="match status" value="1"/>
</dbReference>
<feature type="domain" description="TonB-dependent receptor plug" evidence="15">
    <location>
        <begin position="45"/>
        <end position="156"/>
    </location>
</feature>
<evidence type="ECO:0000256" key="9">
    <source>
        <dbReference type="ARBA" id="ARBA00023136"/>
    </source>
</evidence>
<dbReference type="PROSITE" id="PS52016">
    <property type="entry name" value="TONB_DEPENDENT_REC_3"/>
    <property type="match status" value="1"/>
</dbReference>
<dbReference type="InterPro" id="IPR036942">
    <property type="entry name" value="Beta-barrel_TonB_sf"/>
</dbReference>
<protein>
    <submittedName>
        <fullName evidence="16">TonB-dependent receptor</fullName>
    </submittedName>
</protein>
<dbReference type="GO" id="GO:0009279">
    <property type="term" value="C:cell outer membrane"/>
    <property type="evidence" value="ECO:0007669"/>
    <property type="project" value="UniProtKB-SubCell"/>
</dbReference>
<evidence type="ECO:0000256" key="8">
    <source>
        <dbReference type="ARBA" id="ARBA00023077"/>
    </source>
</evidence>
<keyword evidence="9 11" id="KW-0472">Membrane</keyword>
<dbReference type="GO" id="GO:0006826">
    <property type="term" value="P:iron ion transport"/>
    <property type="evidence" value="ECO:0007669"/>
    <property type="project" value="UniProtKB-KW"/>
</dbReference>
<evidence type="ECO:0000256" key="1">
    <source>
        <dbReference type="ARBA" id="ARBA00004571"/>
    </source>
</evidence>
<gene>
    <name evidence="16" type="ORF">ENE74_09110</name>
</gene>
<feature type="signal peptide" evidence="13">
    <location>
        <begin position="1"/>
        <end position="24"/>
    </location>
</feature>
<keyword evidence="10 11" id="KW-0998">Cell outer membrane</keyword>
<dbReference type="EMBL" id="RZUL01000002">
    <property type="protein sequence ID" value="RVT42341.1"/>
    <property type="molecule type" value="Genomic_DNA"/>
</dbReference>
<keyword evidence="8 12" id="KW-0798">TonB box</keyword>
<evidence type="ECO:0000256" key="4">
    <source>
        <dbReference type="ARBA" id="ARBA00022496"/>
    </source>
</evidence>
<feature type="chain" id="PRO_5019050572" evidence="13">
    <location>
        <begin position="25"/>
        <end position="763"/>
    </location>
</feature>
<comment type="subcellular location">
    <subcellularLocation>
        <location evidence="1 11">Cell outer membrane</location>
        <topology evidence="1 11">Multi-pass membrane protein</topology>
    </subcellularLocation>
</comment>
<evidence type="ECO:0000256" key="10">
    <source>
        <dbReference type="ARBA" id="ARBA00023237"/>
    </source>
</evidence>
<comment type="similarity">
    <text evidence="11 12">Belongs to the TonB-dependent receptor family.</text>
</comment>
<evidence type="ECO:0000256" key="2">
    <source>
        <dbReference type="ARBA" id="ARBA00022448"/>
    </source>
</evidence>
<evidence type="ECO:0000256" key="3">
    <source>
        <dbReference type="ARBA" id="ARBA00022452"/>
    </source>
</evidence>
<accession>A0A437JA24</accession>
<keyword evidence="3 11" id="KW-1134">Transmembrane beta strand</keyword>
<evidence type="ECO:0000313" key="16">
    <source>
        <dbReference type="EMBL" id="RVT42341.1"/>
    </source>
</evidence>
<keyword evidence="6" id="KW-0408">Iron</keyword>
<keyword evidence="17" id="KW-1185">Reference proteome</keyword>
<proteinExistence type="inferred from homology"/>
<dbReference type="AlphaFoldDB" id="A0A437JA24"/>
<organism evidence="16 17">
    <name type="scientific">Sphingobium algorifonticola</name>
    <dbReference type="NCBI Taxonomy" id="2008318"/>
    <lineage>
        <taxon>Bacteria</taxon>
        <taxon>Pseudomonadati</taxon>
        <taxon>Pseudomonadota</taxon>
        <taxon>Alphaproteobacteria</taxon>
        <taxon>Sphingomonadales</taxon>
        <taxon>Sphingomonadaceae</taxon>
        <taxon>Sphingobium</taxon>
    </lineage>
</organism>
<dbReference type="InterPro" id="IPR000531">
    <property type="entry name" value="Beta-barrel_TonB"/>
</dbReference>
<keyword evidence="7" id="KW-0406">Ion transport</keyword>
<evidence type="ECO:0000256" key="7">
    <source>
        <dbReference type="ARBA" id="ARBA00023065"/>
    </source>
</evidence>
<evidence type="ECO:0000256" key="6">
    <source>
        <dbReference type="ARBA" id="ARBA00023004"/>
    </source>
</evidence>
<evidence type="ECO:0000259" key="15">
    <source>
        <dbReference type="Pfam" id="PF07715"/>
    </source>
</evidence>
<keyword evidence="5 11" id="KW-0812">Transmembrane</keyword>
<evidence type="ECO:0000313" key="17">
    <source>
        <dbReference type="Proteomes" id="UP000282977"/>
    </source>
</evidence>
<keyword evidence="13" id="KW-0732">Signal</keyword>
<keyword evidence="2 11" id="KW-0813">Transport</keyword>